<reference evidence="6" key="1">
    <citation type="submission" date="2019-11" db="EMBL/GenBank/DDBJ databases">
        <authorList>
            <person name="Feng L."/>
        </authorList>
    </citation>
    <scope>NUCLEOTIDE SEQUENCE</scope>
    <source>
        <strain evidence="6">SsimulansLFYP27</strain>
    </source>
</reference>
<sequence length="177" mass="20349">MKRKSMSSIIVIAVIAVIVLGFQYFNHSGPFKQSGGEQASTSMGDKEAVTVKRVIDGDTFIATDKDNHEIKVRMIGMDTPETVKPNTPVQPYGKEASNYTKKHLNNQKVYLEFDKEPKDQYGRYLAYVWLDENHMFNEELVKQGLAREKYFAPNGKYRDVLKDAEREAKQKHLNIWS</sequence>
<feature type="transmembrane region" description="Helical" evidence="4">
    <location>
        <begin position="7"/>
        <end position="25"/>
    </location>
</feature>
<keyword evidence="1" id="KW-0540">Nuclease</keyword>
<dbReference type="PANTHER" id="PTHR12302">
    <property type="entry name" value="EBNA2 BINDING PROTEIN P100"/>
    <property type="match status" value="1"/>
</dbReference>
<organism evidence="6">
    <name type="scientific">Staphylococcus simulans</name>
    <dbReference type="NCBI Taxonomy" id="1286"/>
    <lineage>
        <taxon>Bacteria</taxon>
        <taxon>Bacillati</taxon>
        <taxon>Bacillota</taxon>
        <taxon>Bacilli</taxon>
        <taxon>Bacillales</taxon>
        <taxon>Staphylococcaceae</taxon>
        <taxon>Staphylococcus</taxon>
    </lineage>
</organism>
<accession>A0A6N3B840</accession>
<dbReference type="SUPFAM" id="SSF50199">
    <property type="entry name" value="Staphylococcal nuclease"/>
    <property type="match status" value="1"/>
</dbReference>
<dbReference type="PROSITE" id="PS50830">
    <property type="entry name" value="TNASE_3"/>
    <property type="match status" value="1"/>
</dbReference>
<protein>
    <submittedName>
        <fullName evidence="6">Thermonuclease</fullName>
        <ecNumber evidence="6">3.1.31.1</ecNumber>
    </submittedName>
</protein>
<dbReference type="Gene3D" id="2.40.50.90">
    <property type="match status" value="1"/>
</dbReference>
<dbReference type="RefSeq" id="WP_105978067.1">
    <property type="nucleotide sequence ID" value="NZ_CACRUO010000027.1"/>
</dbReference>
<evidence type="ECO:0000256" key="3">
    <source>
        <dbReference type="ARBA" id="ARBA00022801"/>
    </source>
</evidence>
<dbReference type="GO" id="GO:1990599">
    <property type="term" value="F:3' overhang single-stranded DNA endodeoxyribonuclease activity"/>
    <property type="evidence" value="ECO:0007669"/>
    <property type="project" value="UniProtKB-EC"/>
</dbReference>
<keyword evidence="2" id="KW-0255">Endonuclease</keyword>
<name>A0A6N3B840_STASI</name>
<evidence type="ECO:0000259" key="5">
    <source>
        <dbReference type="PROSITE" id="PS50830"/>
    </source>
</evidence>
<dbReference type="EMBL" id="CACRUO010000027">
    <property type="protein sequence ID" value="VYT98210.1"/>
    <property type="molecule type" value="Genomic_DNA"/>
</dbReference>
<evidence type="ECO:0000256" key="4">
    <source>
        <dbReference type="SAM" id="Phobius"/>
    </source>
</evidence>
<keyword evidence="4" id="KW-1133">Transmembrane helix</keyword>
<keyword evidence="3 6" id="KW-0378">Hydrolase</keyword>
<dbReference type="CDD" id="cd00175">
    <property type="entry name" value="SNc"/>
    <property type="match status" value="1"/>
</dbReference>
<evidence type="ECO:0000256" key="1">
    <source>
        <dbReference type="ARBA" id="ARBA00022722"/>
    </source>
</evidence>
<dbReference type="SMART" id="SM00318">
    <property type="entry name" value="SNc"/>
    <property type="match status" value="1"/>
</dbReference>
<keyword evidence="4" id="KW-0472">Membrane</keyword>
<evidence type="ECO:0000313" key="6">
    <source>
        <dbReference type="EMBL" id="VYT98210.1"/>
    </source>
</evidence>
<dbReference type="EC" id="3.1.31.1" evidence="6"/>
<dbReference type="AlphaFoldDB" id="A0A6N3B840"/>
<keyword evidence="4" id="KW-0812">Transmembrane</keyword>
<gene>
    <name evidence="6" type="primary">nucH</name>
    <name evidence="6" type="ORF">SSLFYP27_01118</name>
</gene>
<dbReference type="Pfam" id="PF00565">
    <property type="entry name" value="SNase"/>
    <property type="match status" value="1"/>
</dbReference>
<feature type="domain" description="TNase-like" evidence="5">
    <location>
        <begin position="45"/>
        <end position="177"/>
    </location>
</feature>
<evidence type="ECO:0000256" key="2">
    <source>
        <dbReference type="ARBA" id="ARBA00022759"/>
    </source>
</evidence>
<proteinExistence type="predicted"/>
<dbReference type="PANTHER" id="PTHR12302:SF3">
    <property type="entry name" value="SERINE_THREONINE-PROTEIN KINASE 31"/>
    <property type="match status" value="1"/>
</dbReference>
<dbReference type="InterPro" id="IPR035437">
    <property type="entry name" value="SNase_OB-fold_sf"/>
</dbReference>
<dbReference type="InterPro" id="IPR016071">
    <property type="entry name" value="Staphylococal_nuclease_OB-fold"/>
</dbReference>
<dbReference type="NCBIfam" id="NF047694">
    <property type="entry name" value="TnucaseNucIStaph"/>
    <property type="match status" value="1"/>
</dbReference>